<evidence type="ECO:0000313" key="5">
    <source>
        <dbReference type="WBParaSite" id="GPUH_0001624001-mRNA-1"/>
    </source>
</evidence>
<feature type="coiled-coil region" evidence="2">
    <location>
        <begin position="477"/>
        <end position="529"/>
    </location>
</feature>
<keyword evidence="4" id="KW-1185">Reference proteome</keyword>
<dbReference type="OrthoDB" id="340432at2759"/>
<gene>
    <name evidence="3" type="ORF">GPUH_LOCUS16217</name>
</gene>
<dbReference type="GO" id="GO:0012505">
    <property type="term" value="C:endomembrane system"/>
    <property type="evidence" value="ECO:0007669"/>
    <property type="project" value="TreeGrafter"/>
</dbReference>
<dbReference type="Proteomes" id="UP000271098">
    <property type="component" value="Unassembled WGS sequence"/>
</dbReference>
<evidence type="ECO:0000313" key="4">
    <source>
        <dbReference type="Proteomes" id="UP000271098"/>
    </source>
</evidence>
<dbReference type="PANTHER" id="PTHR14894">
    <property type="entry name" value="CDK5 REGULATORY SUBUNIT-ASSOCIATED PROTEIN 3"/>
    <property type="match status" value="1"/>
</dbReference>
<evidence type="ECO:0000313" key="3">
    <source>
        <dbReference type="EMBL" id="VDN27464.1"/>
    </source>
</evidence>
<dbReference type="AlphaFoldDB" id="A0A183E5H7"/>
<reference evidence="5" key="1">
    <citation type="submission" date="2016-06" db="UniProtKB">
        <authorList>
            <consortium name="WormBaseParasite"/>
        </authorList>
    </citation>
    <scope>IDENTIFICATION</scope>
</reference>
<reference evidence="3 4" key="2">
    <citation type="submission" date="2018-11" db="EMBL/GenBank/DDBJ databases">
        <authorList>
            <consortium name="Pathogen Informatics"/>
        </authorList>
    </citation>
    <scope>NUCLEOTIDE SEQUENCE [LARGE SCALE GENOMIC DNA]</scope>
</reference>
<dbReference type="PANTHER" id="PTHR14894:SF0">
    <property type="entry name" value="CDK5 REGULATORY SUBUNIT-ASSOCIATED PROTEIN 3"/>
    <property type="match status" value="1"/>
</dbReference>
<dbReference type="GO" id="GO:0007346">
    <property type="term" value="P:regulation of mitotic cell cycle"/>
    <property type="evidence" value="ECO:0007669"/>
    <property type="project" value="TreeGrafter"/>
</dbReference>
<name>A0A183E5H7_9BILA</name>
<dbReference type="WBParaSite" id="GPUH_0001624001-mRNA-1">
    <property type="protein sequence ID" value="GPUH_0001624001-mRNA-1"/>
    <property type="gene ID" value="GPUH_0001624001"/>
</dbReference>
<dbReference type="InterPro" id="IPR008491">
    <property type="entry name" value="CDK5RAP3"/>
</dbReference>
<organism evidence="5">
    <name type="scientific">Gongylonema pulchrum</name>
    <dbReference type="NCBI Taxonomy" id="637853"/>
    <lineage>
        <taxon>Eukaryota</taxon>
        <taxon>Metazoa</taxon>
        <taxon>Ecdysozoa</taxon>
        <taxon>Nematoda</taxon>
        <taxon>Chromadorea</taxon>
        <taxon>Rhabditida</taxon>
        <taxon>Spirurina</taxon>
        <taxon>Spiruromorpha</taxon>
        <taxon>Spiruroidea</taxon>
        <taxon>Gongylonematidae</taxon>
        <taxon>Gongylonema</taxon>
    </lineage>
</organism>
<evidence type="ECO:0000256" key="1">
    <source>
        <dbReference type="ARBA" id="ARBA00007478"/>
    </source>
</evidence>
<accession>A0A183E5H7</accession>
<dbReference type="Pfam" id="PF05600">
    <property type="entry name" value="CDK5RAP3"/>
    <property type="match status" value="2"/>
</dbReference>
<sequence>MVIREMISAAIQDMPEDERIVQLLQGSYINYFHCVRIVDILKDTEQDTKNFLGYYSSRRMNDWMQIEQLYKKGNVYLAEAAQILQRMVQYEIPALKKQILKSDQIIAECERKASDYAKQAIEGKKQYEKELLKMGIKDINYFHCVRIVDILKDTEQDTKNFLGYYSSRRMNDWMQIEQLYKKGNVYLAEAAQILQRMVQYEIPALKKQILKSDQIIAECERKASDYAKQAVEGKKQYEKELLKMGIKGVNLRQEIIALLSDLSPFQHEIVNLIRLLNEPMHYYEHFRSYQHQGREPAVELLPLCRLLMARGAEVTVYEWKNGSEPTRIEKPSLEVLARDEVKDADDEIDFGDDPISYKDEIDFGDSDLMIEVVGDEKARDSDALTVLENPDTRQLVYFELRELEKFLETRRMDEITESASDIYISGMEDRPATVRKVTVGKIDDWLKEVSEVINKLCDAQKAHLFRMRSSPQYVEELAEKLEQKRSLQGRYEKMQSLMFEKQDEVRNNAQKAQIQLNEVCEATKTLQKEVSLTLQ</sequence>
<protein>
    <submittedName>
        <fullName evidence="5">TPR_REGION domain-containing protein</fullName>
    </submittedName>
</protein>
<dbReference type="EMBL" id="UYRT01083447">
    <property type="protein sequence ID" value="VDN27464.1"/>
    <property type="molecule type" value="Genomic_DNA"/>
</dbReference>
<proteinExistence type="inferred from homology"/>
<keyword evidence="2" id="KW-0175">Coiled coil</keyword>
<comment type="similarity">
    <text evidence="1">Belongs to the CDK5RAP3 family.</text>
</comment>
<evidence type="ECO:0000256" key="2">
    <source>
        <dbReference type="SAM" id="Coils"/>
    </source>
</evidence>